<keyword evidence="2" id="KW-1185">Reference proteome</keyword>
<evidence type="ECO:0000313" key="1">
    <source>
        <dbReference type="EMBL" id="KGF52442.1"/>
    </source>
</evidence>
<organism evidence="1 2">
    <name type="scientific">Prevotella amnii DNF00058</name>
    <dbReference type="NCBI Taxonomy" id="1401066"/>
    <lineage>
        <taxon>Bacteria</taxon>
        <taxon>Pseudomonadati</taxon>
        <taxon>Bacteroidota</taxon>
        <taxon>Bacteroidia</taxon>
        <taxon>Bacteroidales</taxon>
        <taxon>Prevotellaceae</taxon>
        <taxon>Prevotella</taxon>
    </lineage>
</organism>
<gene>
    <name evidence="1" type="ORF">HMPREF9302_04000</name>
</gene>
<name>A0A096CC10_9BACT</name>
<dbReference type="Proteomes" id="UP000029614">
    <property type="component" value="Unassembled WGS sequence"/>
</dbReference>
<sequence>MSEIKAQIHKAMEEFLLGIEKDLEKRCRFICEELIDEAIKNREGSKGKHDFTGNFLNSIVVCLYKKGSPLVAYSAAEKVGKRPIQKKMSAVRKRYIFEKDYEESKSQYKPEQYTDMGYGNVDAIRFFQSYRPKGNFLFDIVVAYPVEYASFIEIKRGTAGYFKTKEEAKNIAITYLGI</sequence>
<reference evidence="1 2" key="1">
    <citation type="submission" date="2014-07" db="EMBL/GenBank/DDBJ databases">
        <authorList>
            <person name="McCorrison J."/>
            <person name="Sanka R."/>
            <person name="Torralba M."/>
            <person name="Gillis M."/>
            <person name="Haft D.H."/>
            <person name="Methe B."/>
            <person name="Sutton G."/>
            <person name="Nelson K.E."/>
        </authorList>
    </citation>
    <scope>NUCLEOTIDE SEQUENCE [LARGE SCALE GENOMIC DNA]</scope>
    <source>
        <strain evidence="1 2">DNF00058</strain>
    </source>
</reference>
<protein>
    <submittedName>
        <fullName evidence="1">Uncharacterized protein</fullName>
    </submittedName>
</protein>
<dbReference type="AlphaFoldDB" id="A0A096CC10"/>
<evidence type="ECO:0000313" key="2">
    <source>
        <dbReference type="Proteomes" id="UP000029614"/>
    </source>
</evidence>
<dbReference type="EMBL" id="JRNU01000012">
    <property type="protein sequence ID" value="KGF52442.1"/>
    <property type="molecule type" value="Genomic_DNA"/>
</dbReference>
<accession>A0A096CC10</accession>
<proteinExistence type="predicted"/>
<comment type="caution">
    <text evidence="1">The sequence shown here is derived from an EMBL/GenBank/DDBJ whole genome shotgun (WGS) entry which is preliminary data.</text>
</comment>
<dbReference type="OrthoDB" id="1073521at2"/>
<dbReference type="RefSeq" id="WP_036854888.1">
    <property type="nucleotide sequence ID" value="NZ_JRNU01000012.1"/>
</dbReference>